<dbReference type="EMBL" id="JACEIK010002667">
    <property type="protein sequence ID" value="MCD9638306.1"/>
    <property type="molecule type" value="Genomic_DNA"/>
</dbReference>
<gene>
    <name evidence="2" type="ORF">HAX54_022181</name>
</gene>
<comment type="caution">
    <text evidence="2">The sequence shown here is derived from an EMBL/GenBank/DDBJ whole genome shotgun (WGS) entry which is preliminary data.</text>
</comment>
<evidence type="ECO:0000313" key="3">
    <source>
        <dbReference type="Proteomes" id="UP000823775"/>
    </source>
</evidence>
<name>A0ABS8UU38_DATST</name>
<evidence type="ECO:0000256" key="1">
    <source>
        <dbReference type="SAM" id="MobiDB-lite"/>
    </source>
</evidence>
<dbReference type="Proteomes" id="UP000823775">
    <property type="component" value="Unassembled WGS sequence"/>
</dbReference>
<keyword evidence="3" id="KW-1185">Reference proteome</keyword>
<proteinExistence type="predicted"/>
<organism evidence="2 3">
    <name type="scientific">Datura stramonium</name>
    <name type="common">Jimsonweed</name>
    <name type="synonym">Common thornapple</name>
    <dbReference type="NCBI Taxonomy" id="4076"/>
    <lineage>
        <taxon>Eukaryota</taxon>
        <taxon>Viridiplantae</taxon>
        <taxon>Streptophyta</taxon>
        <taxon>Embryophyta</taxon>
        <taxon>Tracheophyta</taxon>
        <taxon>Spermatophyta</taxon>
        <taxon>Magnoliopsida</taxon>
        <taxon>eudicotyledons</taxon>
        <taxon>Gunneridae</taxon>
        <taxon>Pentapetalae</taxon>
        <taxon>asterids</taxon>
        <taxon>lamiids</taxon>
        <taxon>Solanales</taxon>
        <taxon>Solanaceae</taxon>
        <taxon>Solanoideae</taxon>
        <taxon>Datureae</taxon>
        <taxon>Datura</taxon>
    </lineage>
</organism>
<protein>
    <submittedName>
        <fullName evidence="2">Uncharacterized protein</fullName>
    </submittedName>
</protein>
<evidence type="ECO:0000313" key="2">
    <source>
        <dbReference type="EMBL" id="MCD9638306.1"/>
    </source>
</evidence>
<sequence>MVLYKNTKARVKNASPSFLWQQHGAQVASEVELLPRAVPLRRKNSRCVEIATSVKLRLLRGLNSIRASLVGHITNILSWELLSLLRLQIVPEIYIGLGQGYNGPCSPSRSAAVALDGLSPRGGDASLVDPNPSPEGEHRTSGPFPLHLS</sequence>
<reference evidence="2 3" key="1">
    <citation type="journal article" date="2021" name="BMC Genomics">
        <title>Datura genome reveals duplications of psychoactive alkaloid biosynthetic genes and high mutation rate following tissue culture.</title>
        <authorList>
            <person name="Rajewski A."/>
            <person name="Carter-House D."/>
            <person name="Stajich J."/>
            <person name="Litt A."/>
        </authorList>
    </citation>
    <scope>NUCLEOTIDE SEQUENCE [LARGE SCALE GENOMIC DNA]</scope>
    <source>
        <strain evidence="2">AR-01</strain>
    </source>
</reference>
<accession>A0ABS8UU38</accession>
<feature type="region of interest" description="Disordered" evidence="1">
    <location>
        <begin position="116"/>
        <end position="149"/>
    </location>
</feature>